<dbReference type="EMBL" id="JBBNAE010000008">
    <property type="protein sequence ID" value="KAK9103403.1"/>
    <property type="molecule type" value="Genomic_DNA"/>
</dbReference>
<evidence type="ECO:0000313" key="2">
    <source>
        <dbReference type="Proteomes" id="UP001417504"/>
    </source>
</evidence>
<organism evidence="1 2">
    <name type="scientific">Stephania japonica</name>
    <dbReference type="NCBI Taxonomy" id="461633"/>
    <lineage>
        <taxon>Eukaryota</taxon>
        <taxon>Viridiplantae</taxon>
        <taxon>Streptophyta</taxon>
        <taxon>Embryophyta</taxon>
        <taxon>Tracheophyta</taxon>
        <taxon>Spermatophyta</taxon>
        <taxon>Magnoliopsida</taxon>
        <taxon>Ranunculales</taxon>
        <taxon>Menispermaceae</taxon>
        <taxon>Menispermoideae</taxon>
        <taxon>Cissampelideae</taxon>
        <taxon>Stephania</taxon>
    </lineage>
</organism>
<comment type="caution">
    <text evidence="1">The sequence shown here is derived from an EMBL/GenBank/DDBJ whole genome shotgun (WGS) entry which is preliminary data.</text>
</comment>
<dbReference type="Proteomes" id="UP001417504">
    <property type="component" value="Unassembled WGS sequence"/>
</dbReference>
<evidence type="ECO:0000313" key="1">
    <source>
        <dbReference type="EMBL" id="KAK9103403.1"/>
    </source>
</evidence>
<gene>
    <name evidence="1" type="ORF">Sjap_020657</name>
</gene>
<protein>
    <submittedName>
        <fullName evidence="1">Uncharacterized protein</fullName>
    </submittedName>
</protein>
<dbReference type="AlphaFoldDB" id="A0AAP0F8F8"/>
<accession>A0AAP0F8F8</accession>
<proteinExistence type="predicted"/>
<name>A0AAP0F8F8_9MAGN</name>
<sequence length="91" mass="10676">MARGIRPRSQTLKQTRPLESLFDVEIYDMNPVLPLKCSQHHLICCEMEELRNWAQVIQKPKRSPHFIFSPFDLPRNGNVENVRPKPRNPKG</sequence>
<reference evidence="1 2" key="1">
    <citation type="submission" date="2024-01" db="EMBL/GenBank/DDBJ databases">
        <title>Genome assemblies of Stephania.</title>
        <authorList>
            <person name="Yang L."/>
        </authorList>
    </citation>
    <scope>NUCLEOTIDE SEQUENCE [LARGE SCALE GENOMIC DNA]</scope>
    <source>
        <strain evidence="1">QJT</strain>
        <tissue evidence="1">Leaf</tissue>
    </source>
</reference>
<keyword evidence="2" id="KW-1185">Reference proteome</keyword>